<dbReference type="Proteomes" id="UP000238937">
    <property type="component" value="Unassembled WGS sequence"/>
</dbReference>
<feature type="chain" id="PRO_5015529245" description="SPOR domain-containing protein" evidence="1">
    <location>
        <begin position="25"/>
        <end position="114"/>
    </location>
</feature>
<dbReference type="OrthoDB" id="515303at2"/>
<evidence type="ECO:0008006" key="4">
    <source>
        <dbReference type="Google" id="ProtNLM"/>
    </source>
</evidence>
<gene>
    <name evidence="2" type="ORF">C7B77_18430</name>
</gene>
<feature type="signal peptide" evidence="1">
    <location>
        <begin position="1"/>
        <end position="24"/>
    </location>
</feature>
<dbReference type="EMBL" id="PVWO01000266">
    <property type="protein sequence ID" value="PSB54346.1"/>
    <property type="molecule type" value="Genomic_DNA"/>
</dbReference>
<dbReference type="AlphaFoldDB" id="A0A2T1GAR3"/>
<reference evidence="2 3" key="1">
    <citation type="submission" date="2018-03" db="EMBL/GenBank/DDBJ databases">
        <title>The ancient ancestry and fast evolution of plastids.</title>
        <authorList>
            <person name="Moore K.R."/>
            <person name="Magnabosco C."/>
            <person name="Momper L."/>
            <person name="Gold D.A."/>
            <person name="Bosak T."/>
            <person name="Fournier G.P."/>
        </authorList>
    </citation>
    <scope>NUCLEOTIDE SEQUENCE [LARGE SCALE GENOMIC DNA]</scope>
    <source>
        <strain evidence="2 3">CCALA 037</strain>
    </source>
</reference>
<evidence type="ECO:0000313" key="2">
    <source>
        <dbReference type="EMBL" id="PSB54346.1"/>
    </source>
</evidence>
<name>A0A2T1GAR3_9CYAN</name>
<accession>A0A2T1GAR3</accession>
<keyword evidence="1" id="KW-0732">Signal</keyword>
<proteinExistence type="predicted"/>
<sequence length="114" mass="13630">MSKIISISLIYIGFLVSTPFVANALDAQNSVQNFHEPGNNLQLAQYRGRREQRYYVYYRNPRDPVGIWILDGFHVERRDAERAARRWERRGYRTDIRLRREANHHGGWGWGRNR</sequence>
<comment type="caution">
    <text evidence="2">The sequence shown here is derived from an EMBL/GenBank/DDBJ whole genome shotgun (WGS) entry which is preliminary data.</text>
</comment>
<evidence type="ECO:0000256" key="1">
    <source>
        <dbReference type="SAM" id="SignalP"/>
    </source>
</evidence>
<protein>
    <recommendedName>
        <fullName evidence="4">SPOR domain-containing protein</fullName>
    </recommendedName>
</protein>
<organism evidence="2 3">
    <name type="scientific">Chamaesiphon polymorphus CCALA 037</name>
    <dbReference type="NCBI Taxonomy" id="2107692"/>
    <lineage>
        <taxon>Bacteria</taxon>
        <taxon>Bacillati</taxon>
        <taxon>Cyanobacteriota</taxon>
        <taxon>Cyanophyceae</taxon>
        <taxon>Gomontiellales</taxon>
        <taxon>Chamaesiphonaceae</taxon>
        <taxon>Chamaesiphon</taxon>
    </lineage>
</organism>
<keyword evidence="3" id="KW-1185">Reference proteome</keyword>
<evidence type="ECO:0000313" key="3">
    <source>
        <dbReference type="Proteomes" id="UP000238937"/>
    </source>
</evidence>